<dbReference type="KEGG" id="mseb:RE474_01245"/>
<accession>A0AA51YJA8</accession>
<dbReference type="InterPro" id="IPR027417">
    <property type="entry name" value="P-loop_NTPase"/>
</dbReference>
<evidence type="ECO:0000313" key="2">
    <source>
        <dbReference type="EMBL" id="WMW25375.1"/>
    </source>
</evidence>
<organism evidence="2 3">
    <name type="scientific">Methanolobus sediminis</name>
    <dbReference type="NCBI Taxonomy" id="3072978"/>
    <lineage>
        <taxon>Archaea</taxon>
        <taxon>Methanobacteriati</taxon>
        <taxon>Methanobacteriota</taxon>
        <taxon>Stenosarchaea group</taxon>
        <taxon>Methanomicrobia</taxon>
        <taxon>Methanosarcinales</taxon>
        <taxon>Methanosarcinaceae</taxon>
        <taxon>Methanolobus</taxon>
    </lineage>
</organism>
<dbReference type="GeneID" id="84231300"/>
<dbReference type="PANTHER" id="PTHR43581:SF4">
    <property type="entry name" value="ATP_GTP PHOSPHATASE"/>
    <property type="match status" value="1"/>
</dbReference>
<dbReference type="EMBL" id="CP133592">
    <property type="protein sequence ID" value="WMW25375.1"/>
    <property type="molecule type" value="Genomic_DNA"/>
</dbReference>
<sequence length="558" mass="64138">MITSKFNDNIRHSLQKWNKKKYPLKEVYIENIFNWKKTSIIFNSPVTVITGKNGSGKSTLINALKLLYNLQNERDEFGILSNIEDYQIILENQNDEKIVVKNKKIEHMGFNLPHLIDLSFNAKNHNFFKNSSGVDMNIYLDTLEQYDSIAIYPANLLIMRELIGKQIVSAQKIIDEENPEIEYYHIELNDGTTYDSYTMGSGEFFVNQLLWSFEKLPSNSIVLIEEMENYLHPGVQKKLIEILYEIAVRKEIQFLLTSHSPTIIEYIDEKSRTLVKTNSESIVNCINNCTEWVAKDILGEDNEVVEVLVEDQKALDLVKAIISKKNAQMLKQLSFKICGGESSIVKYITLTTKLTIISSRTIGVLDGDISFTKIISSFKVPGSEPPELLIIRYAEQNYNRIAEKLEIEEDKVKDSFSSAKTIQDHHEWVTKISCDLGVDKDNLWKIVSSMWVFNNSEIPLLSLPGSEPPEILILKCAEQNYNRIAEKLEIEEDKVKDSFSSAKTIQDHHEWVTKISCDLGVDNDYLWKTLSLIWVSDNPELVDEFYRSFSSSFGKLMC</sequence>
<evidence type="ECO:0000313" key="3">
    <source>
        <dbReference type="Proteomes" id="UP001182908"/>
    </source>
</evidence>
<feature type="domain" description="ATPase AAA-type core" evidence="1">
    <location>
        <begin position="166"/>
        <end position="265"/>
    </location>
</feature>
<dbReference type="SUPFAM" id="SSF52540">
    <property type="entry name" value="P-loop containing nucleoside triphosphate hydrolases"/>
    <property type="match status" value="1"/>
</dbReference>
<dbReference type="Proteomes" id="UP001182908">
    <property type="component" value="Chromosome"/>
</dbReference>
<name>A0AA51YJA8_9EURY</name>
<proteinExistence type="predicted"/>
<dbReference type="AlphaFoldDB" id="A0AA51YJA8"/>
<feature type="domain" description="ATPase AAA-type core" evidence="1">
    <location>
        <begin position="46"/>
        <end position="93"/>
    </location>
</feature>
<dbReference type="InterPro" id="IPR003959">
    <property type="entry name" value="ATPase_AAA_core"/>
</dbReference>
<dbReference type="Pfam" id="PF13304">
    <property type="entry name" value="AAA_21"/>
    <property type="match status" value="2"/>
</dbReference>
<evidence type="ECO:0000259" key="1">
    <source>
        <dbReference type="Pfam" id="PF13304"/>
    </source>
</evidence>
<reference evidence="2 3" key="1">
    <citation type="submission" date="2023-08" db="EMBL/GenBank/DDBJ databases">
        <title>Methanolobus mangrovi sp. nov. and Methanolobus sediminis sp. nov, two novel methylotrophic methanogens isolated from mangrove sediments in China.</title>
        <authorList>
            <person name="Zhou J."/>
        </authorList>
    </citation>
    <scope>NUCLEOTIDE SEQUENCE [LARGE SCALE GENOMIC DNA]</scope>
    <source>
        <strain evidence="2 3">FTZ6</strain>
    </source>
</reference>
<protein>
    <submittedName>
        <fullName evidence="2">AAA family ATPase</fullName>
    </submittedName>
</protein>
<dbReference type="GO" id="GO:0016887">
    <property type="term" value="F:ATP hydrolysis activity"/>
    <property type="evidence" value="ECO:0007669"/>
    <property type="project" value="InterPro"/>
</dbReference>
<keyword evidence="3" id="KW-1185">Reference proteome</keyword>
<dbReference type="RefSeq" id="WP_309311178.1">
    <property type="nucleotide sequence ID" value="NZ_CP133592.1"/>
</dbReference>
<dbReference type="PANTHER" id="PTHR43581">
    <property type="entry name" value="ATP/GTP PHOSPHATASE"/>
    <property type="match status" value="1"/>
</dbReference>
<dbReference type="GO" id="GO:0005524">
    <property type="term" value="F:ATP binding"/>
    <property type="evidence" value="ECO:0007669"/>
    <property type="project" value="InterPro"/>
</dbReference>
<dbReference type="Gene3D" id="3.40.50.300">
    <property type="entry name" value="P-loop containing nucleotide triphosphate hydrolases"/>
    <property type="match status" value="1"/>
</dbReference>
<dbReference type="InterPro" id="IPR051396">
    <property type="entry name" value="Bact_Antivir_Def_Nuclease"/>
</dbReference>
<gene>
    <name evidence="2" type="ORF">RE474_01245</name>
</gene>